<name>A0A1E3B9Z1_ASPCR</name>
<evidence type="ECO:0000313" key="3">
    <source>
        <dbReference type="EMBL" id="ODM17782.1"/>
    </source>
</evidence>
<dbReference type="EMBL" id="JXNT01000007">
    <property type="protein sequence ID" value="ODM17782.1"/>
    <property type="molecule type" value="Genomic_DNA"/>
</dbReference>
<sequence length="411" mass="46198">MGSLLETDPQSDFARLINTKGDSVTGSCIWLFGTDDYLLWKDAGPQTLWINGGAGMGKTMLMMAMIEELARIYPSPIEPMPSRTLAYFFCDRNDPRLRTAASVVRGLLFSLAAHGRHQFSATINGIYQGTRGFCEDVNTFYTMARMLQNAMKVASYFGCQITFVVDGLDECEEGLPQLLDYIGHTITRHRVKWLISSRPRLDVKDRLTRAGRLWDLNLEHNAKFVSPIVELYIDTTVKAIAEAKRLDKKTTRSIISLLKDGANGTFLWVSHICKALEKAPRYKAMSIPNILPDGLRATYQQMMDQVDKNDEETVELCKRILNGMSAATRPVRLDQVGRLAMLPDEIANDIESVKDLIYRCGDFLVISGEAVSLVHRPSVTQYLLSVDDVRFGRLDLVDKKLLSSIGEENKE</sequence>
<evidence type="ECO:0000259" key="2">
    <source>
        <dbReference type="PROSITE" id="PS50837"/>
    </source>
</evidence>
<dbReference type="Proteomes" id="UP000094569">
    <property type="component" value="Unassembled WGS sequence"/>
</dbReference>
<dbReference type="STRING" id="573508.A0A1E3B9Z1"/>
<dbReference type="Pfam" id="PF24883">
    <property type="entry name" value="NPHP3_N"/>
    <property type="match status" value="1"/>
</dbReference>
<accession>A0A1E3B9Z1</accession>
<comment type="caution">
    <text evidence="3">The sequence shown here is derived from an EMBL/GenBank/DDBJ whole genome shotgun (WGS) entry which is preliminary data.</text>
</comment>
<dbReference type="PROSITE" id="PS50837">
    <property type="entry name" value="NACHT"/>
    <property type="match status" value="1"/>
</dbReference>
<reference evidence="3 4" key="1">
    <citation type="journal article" date="2016" name="BMC Genomics">
        <title>Comparative genomic and transcriptomic analyses of the Fuzhuan brick tea-fermentation fungus Aspergillus cristatus.</title>
        <authorList>
            <person name="Ge Y."/>
            <person name="Wang Y."/>
            <person name="Liu Y."/>
            <person name="Tan Y."/>
            <person name="Ren X."/>
            <person name="Zhang X."/>
            <person name="Hyde K.D."/>
            <person name="Liu Y."/>
            <person name="Liu Z."/>
        </authorList>
    </citation>
    <scope>NUCLEOTIDE SEQUENCE [LARGE SCALE GENOMIC DNA]</scope>
    <source>
        <strain evidence="3 4">GZAAS20.1005</strain>
    </source>
</reference>
<dbReference type="InterPro" id="IPR007111">
    <property type="entry name" value="NACHT_NTPase"/>
</dbReference>
<dbReference type="OrthoDB" id="674604at2759"/>
<dbReference type="InterPro" id="IPR027417">
    <property type="entry name" value="P-loop_NTPase"/>
</dbReference>
<evidence type="ECO:0000256" key="1">
    <source>
        <dbReference type="ARBA" id="ARBA00022737"/>
    </source>
</evidence>
<dbReference type="InterPro" id="IPR056884">
    <property type="entry name" value="NPHP3-like_N"/>
</dbReference>
<evidence type="ECO:0000313" key="4">
    <source>
        <dbReference type="Proteomes" id="UP000094569"/>
    </source>
</evidence>
<gene>
    <name evidence="3" type="ORF">SI65_06570</name>
</gene>
<keyword evidence="4" id="KW-1185">Reference proteome</keyword>
<feature type="domain" description="NACHT" evidence="2">
    <location>
        <begin position="46"/>
        <end position="199"/>
    </location>
</feature>
<dbReference type="VEuPathDB" id="FungiDB:SI65_06570"/>
<dbReference type="SUPFAM" id="SSF52540">
    <property type="entry name" value="P-loop containing nucleoside triphosphate hydrolases"/>
    <property type="match status" value="1"/>
</dbReference>
<organism evidence="3 4">
    <name type="scientific">Aspergillus cristatus</name>
    <name type="common">Chinese Fuzhuan brick tea-fermentation fungus</name>
    <name type="synonym">Eurotium cristatum</name>
    <dbReference type="NCBI Taxonomy" id="573508"/>
    <lineage>
        <taxon>Eukaryota</taxon>
        <taxon>Fungi</taxon>
        <taxon>Dikarya</taxon>
        <taxon>Ascomycota</taxon>
        <taxon>Pezizomycotina</taxon>
        <taxon>Eurotiomycetes</taxon>
        <taxon>Eurotiomycetidae</taxon>
        <taxon>Eurotiales</taxon>
        <taxon>Aspergillaceae</taxon>
        <taxon>Aspergillus</taxon>
        <taxon>Aspergillus subgen. Aspergillus</taxon>
    </lineage>
</organism>
<dbReference type="Gene3D" id="3.40.50.300">
    <property type="entry name" value="P-loop containing nucleotide triphosphate hydrolases"/>
    <property type="match status" value="1"/>
</dbReference>
<keyword evidence="1" id="KW-0677">Repeat</keyword>
<dbReference type="AlphaFoldDB" id="A0A1E3B9Z1"/>
<dbReference type="PANTHER" id="PTHR10039">
    <property type="entry name" value="AMELOGENIN"/>
    <property type="match status" value="1"/>
</dbReference>
<proteinExistence type="predicted"/>
<protein>
    <recommendedName>
        <fullName evidence="2">NACHT domain-containing protein</fullName>
    </recommendedName>
</protein>
<dbReference type="PANTHER" id="PTHR10039:SF10">
    <property type="entry name" value="NACHT DOMAIN-CONTAINING PROTEIN"/>
    <property type="match status" value="1"/>
</dbReference>